<reference evidence="2 3" key="1">
    <citation type="journal article" date="2010" name="J. Bacteriol.">
        <title>Characterization of the replication, transfer, and plasmid/lytic phage cycle of the Streptomyces plasmid-phage pZL12.</title>
        <authorList>
            <person name="Zhong L."/>
            <person name="Cheng Q."/>
            <person name="Tian X."/>
            <person name="Zhao L."/>
            <person name="Qin Z."/>
        </authorList>
    </citation>
    <scope>NUCLEOTIDE SEQUENCE [LARGE SCALE GENOMIC DNA]</scope>
</reference>
<keyword evidence="3" id="KW-1185">Reference proteome</keyword>
<feature type="compositionally biased region" description="Basic and acidic residues" evidence="1">
    <location>
        <begin position="11"/>
        <end position="20"/>
    </location>
</feature>
<accession>D0UWK8</accession>
<dbReference type="EMBL" id="GQ919031">
    <property type="protein sequence ID" value="ACX71180.1"/>
    <property type="molecule type" value="Genomic_DNA"/>
</dbReference>
<organism evidence="2 3">
    <name type="scientific">Streptomyces phage ZL12</name>
    <dbReference type="NCBI Taxonomy" id="2570911"/>
    <lineage>
        <taxon>Viruses</taxon>
        <taxon>Duplodnaviria</taxon>
        <taxon>Heunggongvirae</taxon>
        <taxon>Uroviricota</taxon>
        <taxon>Caudoviricetes</taxon>
        <taxon>Fuzanglongvirus</taxon>
        <taxon>Fuzanglongvirus ZL12</taxon>
    </lineage>
</organism>
<evidence type="ECO:0000313" key="2">
    <source>
        <dbReference type="EMBL" id="ACX71180.1"/>
    </source>
</evidence>
<evidence type="ECO:0000256" key="1">
    <source>
        <dbReference type="SAM" id="MobiDB-lite"/>
    </source>
</evidence>
<proteinExistence type="predicted"/>
<name>D0UWK8_9CAUD</name>
<sequence length="116" mass="13173">MPDEGIQAGRPPREPTPLEKNRALEEWLRWQLGQVQKRIRDLEAQEEQRRLRQAQGSRWKVQPQRSESPAVLHRADCTLYEGEGGFISGEDAVVALTMPEIEPCEECRPETGLAPG</sequence>
<dbReference type="KEGG" id="vg:80142719"/>
<protein>
    <submittedName>
        <fullName evidence="2">Uncharacterized protein</fullName>
    </submittedName>
</protein>
<evidence type="ECO:0000313" key="3">
    <source>
        <dbReference type="Proteomes" id="UP000298310"/>
    </source>
</evidence>
<dbReference type="Proteomes" id="UP000298310">
    <property type="component" value="Segment"/>
</dbReference>
<gene>
    <name evidence="2" type="ORF">pZL12.103c</name>
</gene>
<dbReference type="Pfam" id="PF19746">
    <property type="entry name" value="DUF6233"/>
    <property type="match status" value="1"/>
</dbReference>
<feature type="region of interest" description="Disordered" evidence="1">
    <location>
        <begin position="1"/>
        <end position="20"/>
    </location>
</feature>
<dbReference type="InterPro" id="IPR046200">
    <property type="entry name" value="DUF6233"/>
</dbReference>